<dbReference type="AlphaFoldDB" id="A0AAD8JF09"/>
<accession>A0AAD8JF09</accession>
<comment type="similarity">
    <text evidence="1">Belongs to the FPP family.</text>
</comment>
<dbReference type="EMBL" id="JAUIZM010000001">
    <property type="protein sequence ID" value="KAK1402501.1"/>
    <property type="molecule type" value="Genomic_DNA"/>
</dbReference>
<evidence type="ECO:0000313" key="5">
    <source>
        <dbReference type="Proteomes" id="UP001237642"/>
    </source>
</evidence>
<evidence type="ECO:0000256" key="3">
    <source>
        <dbReference type="SAM" id="Coils"/>
    </source>
</evidence>
<evidence type="ECO:0000313" key="4">
    <source>
        <dbReference type="EMBL" id="KAK1402501.1"/>
    </source>
</evidence>
<reference evidence="4" key="1">
    <citation type="submission" date="2023-02" db="EMBL/GenBank/DDBJ databases">
        <title>Genome of toxic invasive species Heracleum sosnowskyi carries increased number of genes despite the absence of recent whole-genome duplications.</title>
        <authorList>
            <person name="Schelkunov M."/>
            <person name="Shtratnikova V."/>
            <person name="Makarenko M."/>
            <person name="Klepikova A."/>
            <person name="Omelchenko D."/>
            <person name="Novikova G."/>
            <person name="Obukhova E."/>
            <person name="Bogdanov V."/>
            <person name="Penin A."/>
            <person name="Logacheva M."/>
        </authorList>
    </citation>
    <scope>NUCLEOTIDE SEQUENCE</scope>
    <source>
        <strain evidence="4">Hsosn_3</strain>
        <tissue evidence="4">Leaf</tissue>
    </source>
</reference>
<dbReference type="Pfam" id="PF05911">
    <property type="entry name" value="FPP"/>
    <property type="match status" value="2"/>
</dbReference>
<protein>
    <submittedName>
        <fullName evidence="4">Filament plant protein</fullName>
    </submittedName>
</protein>
<gene>
    <name evidence="4" type="ORF">POM88_002106</name>
</gene>
<reference evidence="4" key="2">
    <citation type="submission" date="2023-05" db="EMBL/GenBank/DDBJ databases">
        <authorList>
            <person name="Schelkunov M.I."/>
        </authorList>
    </citation>
    <scope>NUCLEOTIDE SEQUENCE</scope>
    <source>
        <strain evidence="4">Hsosn_3</strain>
        <tissue evidence="4">Leaf</tissue>
    </source>
</reference>
<organism evidence="4 5">
    <name type="scientific">Heracleum sosnowskyi</name>
    <dbReference type="NCBI Taxonomy" id="360622"/>
    <lineage>
        <taxon>Eukaryota</taxon>
        <taxon>Viridiplantae</taxon>
        <taxon>Streptophyta</taxon>
        <taxon>Embryophyta</taxon>
        <taxon>Tracheophyta</taxon>
        <taxon>Spermatophyta</taxon>
        <taxon>Magnoliopsida</taxon>
        <taxon>eudicotyledons</taxon>
        <taxon>Gunneridae</taxon>
        <taxon>Pentapetalae</taxon>
        <taxon>asterids</taxon>
        <taxon>campanulids</taxon>
        <taxon>Apiales</taxon>
        <taxon>Apiaceae</taxon>
        <taxon>Apioideae</taxon>
        <taxon>apioid superclade</taxon>
        <taxon>Tordylieae</taxon>
        <taxon>Tordyliinae</taxon>
        <taxon>Heracleum</taxon>
    </lineage>
</organism>
<feature type="coiled-coil region" evidence="3">
    <location>
        <begin position="592"/>
        <end position="626"/>
    </location>
</feature>
<dbReference type="PANTHER" id="PTHR31580:SF8">
    <property type="entry name" value="FILAMENT-LIKE PROTEIN (DUF869)"/>
    <property type="match status" value="1"/>
</dbReference>
<comment type="caution">
    <text evidence="4">The sequence shown here is derived from an EMBL/GenBank/DDBJ whole genome shotgun (WGS) entry which is preliminary data.</text>
</comment>
<sequence>MDHKTWLWKKKPSEKTIVAADKTDQNEVEKEVHLESLVKNLNETLTSVLRNCNAKDDLVANHEKRAQDAISGQKKAEMEAVFLKQELDEALLQNVSANETITYLSSALKESIQKLGSAREDHEKSLHDAVMSTSREFEKLHKKLEDRFTETSKRLENLMVENSHLSEALLLKENMIQSLNRCKFQTEAEFETLMARLDKMEKENAFLKYEFRVLEKELEIRNEELEFNRRSADASHKQHLESMKKVSKLEAECQRLRVLMRKRLPGPAAFAEMRSEVETHGRKHTETMRKNMNSATGFTVEKSSESYGKNSSFLIGRLSIIEEENKILKELLIKKDDEIHSSRTSFSQTATKLSHVEAQLRDLLKDPKLVNMAKYGHSSNRSVSSSFDLAYEDELVHSRSLAIISQEEAKSTAESKMIGVSDMSLMDDFVEMEKLAIVAVHSPSGSSQLSSDASKTFSNRLMSDSREHDLEIRGKELVPVEPLLESSDVCWPQDVLKVILSQKQISNKSLDELLEEIKVALSNKIHKSSKDSEQAALLPVSGYITWKTPTSSPLKDCLKKMSDIGILVDERECSRNDTKTVKAQDDDLEALLKVANDKNDNLMLQLAETEERIGSLQTELRTIKESKSIIEEQVEHQKLINEDLHMQLTVSKLELNKLYEKLSYLEVELEERSRCCEEFEATCLELGLQLESVTSKDLTKKNTNQDRKLLQTDWEINAASAKLAECQETIFNLGKQLKVLSSRKEASDFDKGVYTPSTNESKSKLNQRSSLREMLDEHSGEPINLESPKTKEIISSSEKKISSTIQYKNHNDLISPKDHFLGGKHEAITPVGTMAIIPSRKQEGSSLLKKLFLRRKRGTRVKRSLSFRT</sequence>
<evidence type="ECO:0000256" key="1">
    <source>
        <dbReference type="ARBA" id="ARBA00005921"/>
    </source>
</evidence>
<keyword evidence="2 3" id="KW-0175">Coiled coil</keyword>
<feature type="coiled-coil region" evidence="3">
    <location>
        <begin position="141"/>
        <end position="217"/>
    </location>
</feature>
<dbReference type="Proteomes" id="UP001237642">
    <property type="component" value="Unassembled WGS sequence"/>
</dbReference>
<dbReference type="SUPFAM" id="SSF90257">
    <property type="entry name" value="Myosin rod fragments"/>
    <property type="match status" value="1"/>
</dbReference>
<dbReference type="InterPro" id="IPR008587">
    <property type="entry name" value="FPP_plant"/>
</dbReference>
<proteinExistence type="inferred from homology"/>
<dbReference type="SUPFAM" id="SSF57997">
    <property type="entry name" value="Tropomyosin"/>
    <property type="match status" value="1"/>
</dbReference>
<keyword evidence="5" id="KW-1185">Reference proteome</keyword>
<name>A0AAD8JF09_9APIA</name>
<dbReference type="PANTHER" id="PTHR31580">
    <property type="entry name" value="FILAMENT-LIKE PLANT PROTEIN 4"/>
    <property type="match status" value="1"/>
</dbReference>
<evidence type="ECO:0000256" key="2">
    <source>
        <dbReference type="ARBA" id="ARBA00023054"/>
    </source>
</evidence>